<dbReference type="Proteomes" id="UP001459277">
    <property type="component" value="Unassembled WGS sequence"/>
</dbReference>
<feature type="transmembrane region" description="Helical" evidence="1">
    <location>
        <begin position="132"/>
        <end position="154"/>
    </location>
</feature>
<keyword evidence="1" id="KW-0472">Membrane</keyword>
<accession>A0AAW2DGG5</accession>
<sequence length="155" mass="18163">MHEKKHLFLGLLINYEVGTDEEDRDPDWLSQKDPYVLAGCWRNYFNNQILDVIQDLWKDYHFIGCKDRIHVFGIKPYVSAVLHLERTGYDDPRKFLIPGKSPVYEPLYIVDSATNMLSIMNINMMITPHESLIVHGSLMMVIHLMLMILIDVWLS</sequence>
<reference evidence="2 3" key="1">
    <citation type="submission" date="2024-01" db="EMBL/GenBank/DDBJ databases">
        <title>A telomere-to-telomere, gap-free genome of sweet tea (Lithocarpus litseifolius).</title>
        <authorList>
            <person name="Zhou J."/>
        </authorList>
    </citation>
    <scope>NUCLEOTIDE SEQUENCE [LARGE SCALE GENOMIC DNA]</scope>
    <source>
        <strain evidence="2">Zhou-2022a</strain>
        <tissue evidence="2">Leaf</tissue>
    </source>
</reference>
<evidence type="ECO:0000256" key="1">
    <source>
        <dbReference type="SAM" id="Phobius"/>
    </source>
</evidence>
<organism evidence="2 3">
    <name type="scientific">Lithocarpus litseifolius</name>
    <dbReference type="NCBI Taxonomy" id="425828"/>
    <lineage>
        <taxon>Eukaryota</taxon>
        <taxon>Viridiplantae</taxon>
        <taxon>Streptophyta</taxon>
        <taxon>Embryophyta</taxon>
        <taxon>Tracheophyta</taxon>
        <taxon>Spermatophyta</taxon>
        <taxon>Magnoliopsida</taxon>
        <taxon>eudicotyledons</taxon>
        <taxon>Gunneridae</taxon>
        <taxon>Pentapetalae</taxon>
        <taxon>rosids</taxon>
        <taxon>fabids</taxon>
        <taxon>Fagales</taxon>
        <taxon>Fagaceae</taxon>
        <taxon>Lithocarpus</taxon>
    </lineage>
</organism>
<keyword evidence="1" id="KW-1133">Transmembrane helix</keyword>
<evidence type="ECO:0000313" key="3">
    <source>
        <dbReference type="Proteomes" id="UP001459277"/>
    </source>
</evidence>
<gene>
    <name evidence="2" type="ORF">SO802_010136</name>
</gene>
<dbReference type="AlphaFoldDB" id="A0AAW2DGG5"/>
<evidence type="ECO:0000313" key="2">
    <source>
        <dbReference type="EMBL" id="KAL0008634.1"/>
    </source>
</evidence>
<protein>
    <submittedName>
        <fullName evidence="2">Uncharacterized protein</fullName>
    </submittedName>
</protein>
<comment type="caution">
    <text evidence="2">The sequence shown here is derived from an EMBL/GenBank/DDBJ whole genome shotgun (WGS) entry which is preliminary data.</text>
</comment>
<keyword evidence="3" id="KW-1185">Reference proteome</keyword>
<keyword evidence="1" id="KW-0812">Transmembrane</keyword>
<name>A0AAW2DGG5_9ROSI</name>
<dbReference type="EMBL" id="JAZDWU010000003">
    <property type="protein sequence ID" value="KAL0008634.1"/>
    <property type="molecule type" value="Genomic_DNA"/>
</dbReference>
<proteinExistence type="predicted"/>